<keyword evidence="4 5" id="KW-0472">Membrane</keyword>
<dbReference type="GO" id="GO:0005886">
    <property type="term" value="C:plasma membrane"/>
    <property type="evidence" value="ECO:0007669"/>
    <property type="project" value="TreeGrafter"/>
</dbReference>
<dbReference type="Gene3D" id="1.20.1420.30">
    <property type="entry name" value="NCX, central ion-binding region"/>
    <property type="match status" value="1"/>
</dbReference>
<evidence type="ECO:0000259" key="6">
    <source>
        <dbReference type="Pfam" id="PF01699"/>
    </source>
</evidence>
<dbReference type="InterPro" id="IPR004837">
    <property type="entry name" value="NaCa_Exmemb"/>
</dbReference>
<protein>
    <submittedName>
        <fullName evidence="7">Cation:H+ antiporter</fullName>
    </submittedName>
</protein>
<feature type="transmembrane region" description="Helical" evidence="5">
    <location>
        <begin position="74"/>
        <end position="94"/>
    </location>
</feature>
<evidence type="ECO:0000256" key="5">
    <source>
        <dbReference type="SAM" id="Phobius"/>
    </source>
</evidence>
<dbReference type="Proteomes" id="UP000544872">
    <property type="component" value="Unassembled WGS sequence"/>
</dbReference>
<evidence type="ECO:0000256" key="4">
    <source>
        <dbReference type="ARBA" id="ARBA00023136"/>
    </source>
</evidence>
<name>A0A7W9ZDY6_NOVIT</name>
<dbReference type="GO" id="GO:0005262">
    <property type="term" value="F:calcium channel activity"/>
    <property type="evidence" value="ECO:0007669"/>
    <property type="project" value="TreeGrafter"/>
</dbReference>
<evidence type="ECO:0000256" key="1">
    <source>
        <dbReference type="ARBA" id="ARBA00004141"/>
    </source>
</evidence>
<dbReference type="NCBIfam" id="TIGR00367">
    <property type="entry name" value="calcium/sodium antiporter"/>
    <property type="match status" value="1"/>
</dbReference>
<feature type="transmembrane region" description="Helical" evidence="5">
    <location>
        <begin position="171"/>
        <end position="190"/>
    </location>
</feature>
<keyword evidence="8" id="KW-1185">Reference proteome</keyword>
<evidence type="ECO:0000256" key="2">
    <source>
        <dbReference type="ARBA" id="ARBA00022692"/>
    </source>
</evidence>
<evidence type="ECO:0000313" key="8">
    <source>
        <dbReference type="Proteomes" id="UP000544872"/>
    </source>
</evidence>
<dbReference type="RefSeq" id="WP_260402357.1">
    <property type="nucleotide sequence ID" value="NZ_JACIIX010000003.1"/>
</dbReference>
<evidence type="ECO:0000256" key="3">
    <source>
        <dbReference type="ARBA" id="ARBA00022989"/>
    </source>
</evidence>
<keyword evidence="2 5" id="KW-0812">Transmembrane</keyword>
<accession>A0A7W9ZDY6</accession>
<dbReference type="EMBL" id="JACIIX010000003">
    <property type="protein sequence ID" value="MBB6209691.1"/>
    <property type="molecule type" value="Genomic_DNA"/>
</dbReference>
<organism evidence="7 8">
    <name type="scientific">Novispirillum itersonii</name>
    <name type="common">Aquaspirillum itersonii</name>
    <dbReference type="NCBI Taxonomy" id="189"/>
    <lineage>
        <taxon>Bacteria</taxon>
        <taxon>Pseudomonadati</taxon>
        <taxon>Pseudomonadota</taxon>
        <taxon>Alphaproteobacteria</taxon>
        <taxon>Rhodospirillales</taxon>
        <taxon>Novispirillaceae</taxon>
        <taxon>Novispirillum</taxon>
    </lineage>
</organism>
<feature type="transmembrane region" description="Helical" evidence="5">
    <location>
        <begin position="210"/>
        <end position="232"/>
    </location>
</feature>
<feature type="domain" description="Sodium/calcium exchanger membrane region" evidence="6">
    <location>
        <begin position="175"/>
        <end position="316"/>
    </location>
</feature>
<gene>
    <name evidence="7" type="ORF">FHS48_001099</name>
</gene>
<dbReference type="Pfam" id="PF01699">
    <property type="entry name" value="Na_Ca_ex"/>
    <property type="match status" value="2"/>
</dbReference>
<dbReference type="InterPro" id="IPR044880">
    <property type="entry name" value="NCX_ion-bd_dom_sf"/>
</dbReference>
<feature type="transmembrane region" description="Helical" evidence="5">
    <location>
        <begin position="301"/>
        <end position="317"/>
    </location>
</feature>
<comment type="caution">
    <text evidence="7">The sequence shown here is derived from an EMBL/GenBank/DDBJ whole genome shotgun (WGS) entry which is preliminary data.</text>
</comment>
<proteinExistence type="predicted"/>
<sequence>MMEAVLFCAVGLALLAVGGEGLVRGAVGIARWAGLSELMIGLTLVGFGTSMPELVTSLNAAAAGAPGIALGNVLGSNIGNILLVFALVVLIRPVAVDRAATGRDGILMVAVSAILTVLCLITGEISRLSGALLVAGLLGYLVMVWRQERAGGPAADLHKEEAHTHDPVPQALWISLLFSAGGLAMLVLGADLLVQGAVSIARTAGVSETVIGLTIVAIGTSLPELVATLVAALKGRADVAFGSIVGSNLYNILGILGITALFQPIPIPADLAMTDWLALVGSAVLLAVFAWTGSRLSRREAAVMLALYGCYLWTLFGV</sequence>
<dbReference type="GO" id="GO:0006874">
    <property type="term" value="P:intracellular calcium ion homeostasis"/>
    <property type="evidence" value="ECO:0007669"/>
    <property type="project" value="TreeGrafter"/>
</dbReference>
<feature type="transmembrane region" description="Helical" evidence="5">
    <location>
        <begin position="276"/>
        <end position="294"/>
    </location>
</feature>
<dbReference type="PANTHER" id="PTHR10846:SF8">
    <property type="entry name" value="INNER MEMBRANE PROTEIN YRBG"/>
    <property type="match status" value="1"/>
</dbReference>
<feature type="transmembrane region" description="Helical" evidence="5">
    <location>
        <begin position="239"/>
        <end position="264"/>
    </location>
</feature>
<reference evidence="7 8" key="1">
    <citation type="submission" date="2020-08" db="EMBL/GenBank/DDBJ databases">
        <title>Genomic Encyclopedia of Type Strains, Phase IV (KMG-IV): sequencing the most valuable type-strain genomes for metagenomic binning, comparative biology and taxonomic classification.</title>
        <authorList>
            <person name="Goeker M."/>
        </authorList>
    </citation>
    <scope>NUCLEOTIDE SEQUENCE [LARGE SCALE GENOMIC DNA]</scope>
    <source>
        <strain evidence="7 8">DSM 11590</strain>
    </source>
</reference>
<keyword evidence="3 5" id="KW-1133">Transmembrane helix</keyword>
<comment type="subcellular location">
    <subcellularLocation>
        <location evidence="1">Membrane</location>
        <topology evidence="1">Multi-pass membrane protein</topology>
    </subcellularLocation>
</comment>
<dbReference type="PANTHER" id="PTHR10846">
    <property type="entry name" value="SODIUM/POTASSIUM/CALCIUM EXCHANGER"/>
    <property type="match status" value="1"/>
</dbReference>
<dbReference type="GO" id="GO:0008273">
    <property type="term" value="F:calcium, potassium:sodium antiporter activity"/>
    <property type="evidence" value="ECO:0007669"/>
    <property type="project" value="TreeGrafter"/>
</dbReference>
<dbReference type="InterPro" id="IPR004481">
    <property type="entry name" value="K/Na/Ca-exchanger"/>
</dbReference>
<dbReference type="AlphaFoldDB" id="A0A7W9ZDY6"/>
<evidence type="ECO:0000313" key="7">
    <source>
        <dbReference type="EMBL" id="MBB6209691.1"/>
    </source>
</evidence>
<feature type="transmembrane region" description="Helical" evidence="5">
    <location>
        <begin position="106"/>
        <end position="123"/>
    </location>
</feature>
<feature type="domain" description="Sodium/calcium exchanger membrane region" evidence="6">
    <location>
        <begin position="5"/>
        <end position="145"/>
    </location>
</feature>
<feature type="transmembrane region" description="Helical" evidence="5">
    <location>
        <begin position="129"/>
        <end position="145"/>
    </location>
</feature>